<dbReference type="PANTHER" id="PTHR39405:SF1">
    <property type="entry name" value="DSC E3 UBIQUITIN LIGASE COMPLEX SUBUNIT 4"/>
    <property type="match status" value="1"/>
</dbReference>
<feature type="compositionally biased region" description="Basic and acidic residues" evidence="1">
    <location>
        <begin position="209"/>
        <end position="222"/>
    </location>
</feature>
<dbReference type="InterPro" id="IPR038967">
    <property type="entry name" value="Dsc4-like"/>
</dbReference>
<dbReference type="GeneID" id="19108937"/>
<accession>M2N7V4</accession>
<dbReference type="InterPro" id="IPR013715">
    <property type="entry name" value="DUF1746"/>
</dbReference>
<dbReference type="EMBL" id="KB445557">
    <property type="protein sequence ID" value="EMC95159.1"/>
    <property type="molecule type" value="Genomic_DNA"/>
</dbReference>
<feature type="region of interest" description="Disordered" evidence="1">
    <location>
        <begin position="1"/>
        <end position="37"/>
    </location>
</feature>
<dbReference type="KEGG" id="bcom:BAUCODRAFT_149180"/>
<evidence type="ECO:0000313" key="3">
    <source>
        <dbReference type="EMBL" id="EMC95159.1"/>
    </source>
</evidence>
<reference evidence="3 4" key="1">
    <citation type="journal article" date="2012" name="PLoS Pathog.">
        <title>Diverse lifestyles and strategies of plant pathogenesis encoded in the genomes of eighteen Dothideomycetes fungi.</title>
        <authorList>
            <person name="Ohm R.A."/>
            <person name="Feau N."/>
            <person name="Henrissat B."/>
            <person name="Schoch C.L."/>
            <person name="Horwitz B.A."/>
            <person name="Barry K.W."/>
            <person name="Condon B.J."/>
            <person name="Copeland A.C."/>
            <person name="Dhillon B."/>
            <person name="Glaser F."/>
            <person name="Hesse C.N."/>
            <person name="Kosti I."/>
            <person name="LaButti K."/>
            <person name="Lindquist E.A."/>
            <person name="Lucas S."/>
            <person name="Salamov A.A."/>
            <person name="Bradshaw R.E."/>
            <person name="Ciuffetti L."/>
            <person name="Hamelin R.C."/>
            <person name="Kema G.H.J."/>
            <person name="Lawrence C."/>
            <person name="Scott J.A."/>
            <person name="Spatafora J.W."/>
            <person name="Turgeon B.G."/>
            <person name="de Wit P.J.G.M."/>
            <person name="Zhong S."/>
            <person name="Goodwin S.B."/>
            <person name="Grigoriev I.V."/>
        </authorList>
    </citation>
    <scope>NUCLEOTIDE SEQUENCE [LARGE SCALE GENOMIC DNA]</scope>
    <source>
        <strain evidence="3 4">UAMH 10762</strain>
    </source>
</reference>
<dbReference type="GO" id="GO:0032933">
    <property type="term" value="P:SREBP signaling pathway"/>
    <property type="evidence" value="ECO:0007669"/>
    <property type="project" value="InterPro"/>
</dbReference>
<dbReference type="OrthoDB" id="5428737at2759"/>
<evidence type="ECO:0000256" key="1">
    <source>
        <dbReference type="SAM" id="MobiDB-lite"/>
    </source>
</evidence>
<keyword evidence="4" id="KW-1185">Reference proteome</keyword>
<feature type="compositionally biased region" description="Low complexity" evidence="1">
    <location>
        <begin position="1"/>
        <end position="14"/>
    </location>
</feature>
<dbReference type="Proteomes" id="UP000011761">
    <property type="component" value="Unassembled WGS sequence"/>
</dbReference>
<dbReference type="OMA" id="DCSFFWL"/>
<dbReference type="GO" id="GO:0044695">
    <property type="term" value="C:Dsc E3 ubiquitin ligase complex"/>
    <property type="evidence" value="ECO:0007669"/>
    <property type="project" value="InterPro"/>
</dbReference>
<feature type="domain" description="DUF1746" evidence="2">
    <location>
        <begin position="56"/>
        <end position="169"/>
    </location>
</feature>
<organism evidence="3 4">
    <name type="scientific">Baudoinia panamericana (strain UAMH 10762)</name>
    <name type="common">Angels' share fungus</name>
    <name type="synonym">Baudoinia compniacensis (strain UAMH 10762)</name>
    <dbReference type="NCBI Taxonomy" id="717646"/>
    <lineage>
        <taxon>Eukaryota</taxon>
        <taxon>Fungi</taxon>
        <taxon>Dikarya</taxon>
        <taxon>Ascomycota</taxon>
        <taxon>Pezizomycotina</taxon>
        <taxon>Dothideomycetes</taxon>
        <taxon>Dothideomycetidae</taxon>
        <taxon>Mycosphaerellales</taxon>
        <taxon>Teratosphaeriaceae</taxon>
        <taxon>Baudoinia</taxon>
    </lineage>
</organism>
<feature type="region of interest" description="Disordered" evidence="1">
    <location>
        <begin position="180"/>
        <end position="222"/>
    </location>
</feature>
<sequence length="325" mass="35408">MSDDTSSSAATSSDHAGENGRHNAVPTAQEIAKRRKKNREMFNKKRGELLDDLLKSLDILAYAELSIIYYKDCSFLRFFIRAIVQFVCLTPKPAIFPEPPANRPYIGGILGTNLLCILLHVVFAPPSAGEATRGYLHGGLALDFIGQKGPSSKLNLLLLDVLLVAIQIVQLSARVTRQRLKDDSAPVRTATPRGTPGVPPTSVQDLDAEERGVRRSTEQHDIEMQTLNPTGTAIAASDEASPSERDNLLAITAPRTDAHIFDAFNSGQIVLADLDIVKTIKEQLLAYQSTPQDPSPSFSDMRANVIGQLIRWRNGATVGRPAEMG</sequence>
<evidence type="ECO:0000313" key="4">
    <source>
        <dbReference type="Proteomes" id="UP000011761"/>
    </source>
</evidence>
<gene>
    <name evidence="3" type="ORF">BAUCODRAFT_149180</name>
</gene>
<dbReference type="GO" id="GO:0005783">
    <property type="term" value="C:endoplasmic reticulum"/>
    <property type="evidence" value="ECO:0007669"/>
    <property type="project" value="TreeGrafter"/>
</dbReference>
<dbReference type="Pfam" id="PF08508">
    <property type="entry name" value="DUF1746"/>
    <property type="match status" value="1"/>
</dbReference>
<dbReference type="HOGENOM" id="CLU_052067_0_0_1"/>
<dbReference type="PANTHER" id="PTHR39405">
    <property type="entry name" value="DSC E3 UBIQUITIN LIGASE COMPLEX SUBUNIT 4"/>
    <property type="match status" value="1"/>
</dbReference>
<dbReference type="RefSeq" id="XP_007677751.1">
    <property type="nucleotide sequence ID" value="XM_007679561.1"/>
</dbReference>
<evidence type="ECO:0000259" key="2">
    <source>
        <dbReference type="Pfam" id="PF08508"/>
    </source>
</evidence>
<dbReference type="eggNOG" id="ENOG502S4TY">
    <property type="taxonomic scope" value="Eukaryota"/>
</dbReference>
<protein>
    <recommendedName>
        <fullName evidence="2">DUF1746 domain-containing protein</fullName>
    </recommendedName>
</protein>
<proteinExistence type="predicted"/>
<dbReference type="AlphaFoldDB" id="M2N7V4"/>
<name>M2N7V4_BAUPA</name>